<dbReference type="EMBL" id="VMBB01000269">
    <property type="protein sequence ID" value="MDR8262991.1"/>
    <property type="molecule type" value="Genomic_DNA"/>
</dbReference>
<organism evidence="2">
    <name type="scientific">Acinetobacter baumannii</name>
    <dbReference type="NCBI Taxonomy" id="470"/>
    <lineage>
        <taxon>Bacteria</taxon>
        <taxon>Pseudomonadati</taxon>
        <taxon>Pseudomonadota</taxon>
        <taxon>Gammaproteobacteria</taxon>
        <taxon>Moraxellales</taxon>
        <taxon>Moraxellaceae</taxon>
        <taxon>Acinetobacter</taxon>
        <taxon>Acinetobacter calcoaceticus/baumannii complex</taxon>
    </lineage>
</organism>
<gene>
    <name evidence="2" type="ORF">FPK87_21450</name>
</gene>
<evidence type="ECO:0000313" key="2">
    <source>
        <dbReference type="EMBL" id="MDR8262991.1"/>
    </source>
</evidence>
<name>A0ABD5DCY5_ACIBA</name>
<sequence>VPNDRKVALYVHISCLIERLIRHASPAQYTGGQCPDRELATLREAFSVIESGYSVKIPVVELCYIHDILTRETEFIQEDQDF</sequence>
<evidence type="ECO:0000259" key="1">
    <source>
        <dbReference type="Pfam" id="PF00874"/>
    </source>
</evidence>
<dbReference type="InterPro" id="IPR011608">
    <property type="entry name" value="PRD"/>
</dbReference>
<accession>A0ABD5DCY5</accession>
<reference evidence="2" key="1">
    <citation type="submission" date="2019-07" db="EMBL/GenBank/DDBJ databases">
        <title>Biological characteristics of mucoid Acinetobacter baumannii from a general hospital in China.</title>
        <authorList>
            <person name="Hua X."/>
            <person name="Yu Y."/>
        </authorList>
    </citation>
    <scope>NUCLEOTIDE SEQUENCE [LARGE SCALE GENOMIC DNA]</scope>
    <source>
        <strain evidence="2">N41</strain>
    </source>
</reference>
<dbReference type="Pfam" id="PF00874">
    <property type="entry name" value="PRD"/>
    <property type="match status" value="1"/>
</dbReference>
<feature type="non-terminal residue" evidence="2">
    <location>
        <position position="1"/>
    </location>
</feature>
<dbReference type="SUPFAM" id="SSF63520">
    <property type="entry name" value="PTS-regulatory domain, PRD"/>
    <property type="match status" value="1"/>
</dbReference>
<dbReference type="AlphaFoldDB" id="A0ABD5DCY5"/>
<proteinExistence type="predicted"/>
<comment type="caution">
    <text evidence="2">The sequence shown here is derived from an EMBL/GenBank/DDBJ whole genome shotgun (WGS) entry which is preliminary data.</text>
</comment>
<feature type="domain" description="PRD" evidence="1">
    <location>
        <begin position="6"/>
        <end position="70"/>
    </location>
</feature>
<dbReference type="InterPro" id="IPR036634">
    <property type="entry name" value="PRD_sf"/>
</dbReference>
<protein>
    <submittedName>
        <fullName evidence="2">PRD domain-containing protein</fullName>
    </submittedName>
</protein>